<dbReference type="CDD" id="cd01335">
    <property type="entry name" value="Radical_SAM"/>
    <property type="match status" value="1"/>
</dbReference>
<evidence type="ECO:0000256" key="1">
    <source>
        <dbReference type="ARBA" id="ARBA00022723"/>
    </source>
</evidence>
<dbReference type="EMBL" id="JARRAF010000002">
    <property type="protein sequence ID" value="MDK2123012.1"/>
    <property type="molecule type" value="Genomic_DNA"/>
</dbReference>
<organism evidence="6 7">
    <name type="scientific">Parachitinimonas caeni</name>
    <dbReference type="NCBI Taxonomy" id="3031301"/>
    <lineage>
        <taxon>Bacteria</taxon>
        <taxon>Pseudomonadati</taxon>
        <taxon>Pseudomonadota</taxon>
        <taxon>Betaproteobacteria</taxon>
        <taxon>Neisseriales</taxon>
        <taxon>Chitinibacteraceae</taxon>
        <taxon>Parachitinimonas</taxon>
    </lineage>
</organism>
<dbReference type="InterPro" id="IPR007197">
    <property type="entry name" value="rSAM"/>
</dbReference>
<dbReference type="RefSeq" id="WP_284099298.1">
    <property type="nucleotide sequence ID" value="NZ_JARRAF010000002.1"/>
</dbReference>
<feature type="domain" description="Radical SAM core" evidence="5">
    <location>
        <begin position="58"/>
        <end position="295"/>
    </location>
</feature>
<dbReference type="Proteomes" id="UP001172778">
    <property type="component" value="Unassembled WGS sequence"/>
</dbReference>
<dbReference type="Gene3D" id="3.80.30.30">
    <property type="match status" value="1"/>
</dbReference>
<dbReference type="PANTHER" id="PTHR43432">
    <property type="entry name" value="SLR0285 PROTEIN"/>
    <property type="match status" value="1"/>
</dbReference>
<sequence>MSSSPQRGRGATSNPDNRYTPIHRTAEDDGWQREADAPLHTVLHPLPAKSLISYNNSPDIPFSRSINPYQGCEHGCVYCYARPSHAYWGYSPGLDFETQIIAKPNAAELLRKELAKPGYVCEPVCIGANTDAYQPAERELQLTRQILQVLDEHHHPTYLITKNALVERDIDVLARMAERRLVKVMISVTTLDKTLARHLEPRASTPARRLEAIAALRAAGIPVGVLVAPVIPALTDHEAEAILSAVAAAGAQSVSYILLRLPLEVAGLFRDWLQTHYPDRASHVMSLVQQMRGGQDYRPGFGQRMRGEGIFAELLAQRFALARKRLGLDQASLVLDCSQFKPPGAAEQLSLF</sequence>
<protein>
    <submittedName>
        <fullName evidence="6">PA0069 family radical SAM protein</fullName>
    </submittedName>
</protein>
<feature type="compositionally biased region" description="Polar residues" evidence="4">
    <location>
        <begin position="1"/>
        <end position="17"/>
    </location>
</feature>
<name>A0ABT7DWI6_9NEIS</name>
<keyword evidence="3" id="KW-0411">Iron-sulfur</keyword>
<dbReference type="Pfam" id="PF04055">
    <property type="entry name" value="Radical_SAM"/>
    <property type="match status" value="1"/>
</dbReference>
<keyword evidence="7" id="KW-1185">Reference proteome</keyword>
<keyword evidence="1" id="KW-0479">Metal-binding</keyword>
<proteinExistence type="predicted"/>
<dbReference type="SUPFAM" id="SSF102114">
    <property type="entry name" value="Radical SAM enzymes"/>
    <property type="match status" value="1"/>
</dbReference>
<comment type="caution">
    <text evidence="6">The sequence shown here is derived from an EMBL/GenBank/DDBJ whole genome shotgun (WGS) entry which is preliminary data.</text>
</comment>
<evidence type="ECO:0000313" key="7">
    <source>
        <dbReference type="Proteomes" id="UP001172778"/>
    </source>
</evidence>
<evidence type="ECO:0000313" key="6">
    <source>
        <dbReference type="EMBL" id="MDK2123012.1"/>
    </source>
</evidence>
<dbReference type="PANTHER" id="PTHR43432:SF3">
    <property type="entry name" value="SLR0285 PROTEIN"/>
    <property type="match status" value="1"/>
</dbReference>
<evidence type="ECO:0000259" key="5">
    <source>
        <dbReference type="PROSITE" id="PS51918"/>
    </source>
</evidence>
<accession>A0ABT7DWI6</accession>
<evidence type="ECO:0000256" key="3">
    <source>
        <dbReference type="ARBA" id="ARBA00023014"/>
    </source>
</evidence>
<dbReference type="SFLD" id="SFLDS00029">
    <property type="entry name" value="Radical_SAM"/>
    <property type="match status" value="1"/>
</dbReference>
<dbReference type="NCBIfam" id="NF033668">
    <property type="entry name" value="rSAM_PA0069"/>
    <property type="match status" value="1"/>
</dbReference>
<dbReference type="SFLD" id="SFLDG01084">
    <property type="entry name" value="Uncharacterised_Radical_SAM_Su"/>
    <property type="match status" value="1"/>
</dbReference>
<dbReference type="InterPro" id="IPR058240">
    <property type="entry name" value="rSAM_sf"/>
</dbReference>
<reference evidence="6" key="1">
    <citation type="submission" date="2023-03" db="EMBL/GenBank/DDBJ databases">
        <title>Chitinimonas shenzhenensis gen. nov., sp. nov., a novel member of family Burkholderiaceae isolated from activated sludge collected in Shen Zhen, China.</title>
        <authorList>
            <person name="Wang X."/>
        </authorList>
    </citation>
    <scope>NUCLEOTIDE SEQUENCE</scope>
    <source>
        <strain evidence="6">DQS-5</strain>
    </source>
</reference>
<gene>
    <name evidence="6" type="ORF">PZA18_02975</name>
</gene>
<evidence type="ECO:0000256" key="4">
    <source>
        <dbReference type="SAM" id="MobiDB-lite"/>
    </source>
</evidence>
<feature type="region of interest" description="Disordered" evidence="4">
    <location>
        <begin position="1"/>
        <end position="23"/>
    </location>
</feature>
<keyword evidence="2" id="KW-0408">Iron</keyword>
<dbReference type="InterPro" id="IPR006638">
    <property type="entry name" value="Elp3/MiaA/NifB-like_rSAM"/>
</dbReference>
<dbReference type="SMART" id="SM00729">
    <property type="entry name" value="Elp3"/>
    <property type="match status" value="1"/>
</dbReference>
<evidence type="ECO:0000256" key="2">
    <source>
        <dbReference type="ARBA" id="ARBA00023004"/>
    </source>
</evidence>
<dbReference type="PROSITE" id="PS51918">
    <property type="entry name" value="RADICAL_SAM"/>
    <property type="match status" value="1"/>
</dbReference>
<dbReference type="InterPro" id="IPR040086">
    <property type="entry name" value="MJ0683-like"/>
</dbReference>